<sequence>MTNVLILGAGGRTARRVIDLLAGVTGCQLTLFARDTDRIAHVPDGARVVTGDALDREALSEAITGQDIVFAALAGEVDEMAEGIITAMTAHHVDRLIFIAGLGIYDEVPGEFGERNRKLFGGYLTPYREAADMITDSALDYTILRPAWFIDGDDVDYEVTHRGEEFRGRVVTRQSVADVVASIVANPTRYSRDDIGISKPGSDELEPVLPGEEERGN</sequence>
<evidence type="ECO:0000256" key="1">
    <source>
        <dbReference type="SAM" id="MobiDB-lite"/>
    </source>
</evidence>
<evidence type="ECO:0000313" key="3">
    <source>
        <dbReference type="EMBL" id="AIG63391.1"/>
    </source>
</evidence>
<feature type="region of interest" description="Disordered" evidence="1">
    <location>
        <begin position="193"/>
        <end position="217"/>
    </location>
</feature>
<protein>
    <submittedName>
        <fullName evidence="3">NAD-dependent dehydratase</fullName>
    </submittedName>
</protein>
<proteinExistence type="predicted"/>
<organism evidence="3 4">
    <name type="scientific">Corynebacterium atypicum</name>
    <dbReference type="NCBI Taxonomy" id="191610"/>
    <lineage>
        <taxon>Bacteria</taxon>
        <taxon>Bacillati</taxon>
        <taxon>Actinomycetota</taxon>
        <taxon>Actinomycetes</taxon>
        <taxon>Mycobacteriales</taxon>
        <taxon>Corynebacteriaceae</taxon>
        <taxon>Corynebacterium</taxon>
    </lineage>
</organism>
<dbReference type="InterPro" id="IPR051606">
    <property type="entry name" value="Polyketide_Oxido-like"/>
</dbReference>
<dbReference type="PANTHER" id="PTHR43355:SF2">
    <property type="entry name" value="FLAVIN REDUCTASE (NADPH)"/>
    <property type="match status" value="1"/>
</dbReference>
<keyword evidence="4" id="KW-1185">Reference proteome</keyword>
<evidence type="ECO:0000313" key="4">
    <source>
        <dbReference type="Proteomes" id="UP000028504"/>
    </source>
</evidence>
<dbReference type="Pfam" id="PF13460">
    <property type="entry name" value="NAD_binding_10"/>
    <property type="match status" value="1"/>
</dbReference>
<dbReference type="InterPro" id="IPR016040">
    <property type="entry name" value="NAD(P)-bd_dom"/>
</dbReference>
<dbReference type="RefSeq" id="WP_038603948.1">
    <property type="nucleotide sequence ID" value="NZ_CP008944.1"/>
</dbReference>
<name>A0ABM5QKX4_9CORY</name>
<gene>
    <name evidence="3" type="ORF">CATYP_00215</name>
</gene>
<feature type="domain" description="NAD(P)-binding" evidence="2">
    <location>
        <begin position="8"/>
        <end position="187"/>
    </location>
</feature>
<dbReference type="EMBL" id="CP008944">
    <property type="protein sequence ID" value="AIG63391.1"/>
    <property type="molecule type" value="Genomic_DNA"/>
</dbReference>
<dbReference type="Gene3D" id="3.40.50.720">
    <property type="entry name" value="NAD(P)-binding Rossmann-like Domain"/>
    <property type="match status" value="1"/>
</dbReference>
<dbReference type="Proteomes" id="UP000028504">
    <property type="component" value="Chromosome"/>
</dbReference>
<dbReference type="SUPFAM" id="SSF51735">
    <property type="entry name" value="NAD(P)-binding Rossmann-fold domains"/>
    <property type="match status" value="1"/>
</dbReference>
<evidence type="ECO:0000259" key="2">
    <source>
        <dbReference type="Pfam" id="PF13460"/>
    </source>
</evidence>
<dbReference type="InterPro" id="IPR036291">
    <property type="entry name" value="NAD(P)-bd_dom_sf"/>
</dbReference>
<dbReference type="PANTHER" id="PTHR43355">
    <property type="entry name" value="FLAVIN REDUCTASE (NADPH)"/>
    <property type="match status" value="1"/>
</dbReference>
<accession>A0ABM5QKX4</accession>
<reference evidence="3 4" key="1">
    <citation type="submission" date="2014-07" db="EMBL/GenBank/DDBJ databases">
        <title>Complete genome sequence of Corynebacterium atypicum DSM 44849: identifiction of the mycolic acid biosynthesis genes.</title>
        <authorList>
            <person name="Tippelt A."/>
            <person name="Mollmann S."/>
            <person name="Albersmeier A."/>
            <person name="Jaenicke S."/>
            <person name="Ruckert C."/>
            <person name="Tauch A."/>
        </authorList>
    </citation>
    <scope>NUCLEOTIDE SEQUENCE [LARGE SCALE GENOMIC DNA]</scope>
    <source>
        <strain evidence="3 4">R2070</strain>
    </source>
</reference>